<dbReference type="SUPFAM" id="SSF46689">
    <property type="entry name" value="Homeodomain-like"/>
    <property type="match status" value="2"/>
</dbReference>
<reference evidence="7" key="1">
    <citation type="submission" date="2017-04" db="EMBL/GenBank/DDBJ databases">
        <authorList>
            <person name="Varghese N."/>
            <person name="Submissions S."/>
        </authorList>
    </citation>
    <scope>NUCLEOTIDE SEQUENCE [LARGE SCALE GENOMIC DNA]</scope>
    <source>
        <strain evidence="7">Ballard 720</strain>
    </source>
</reference>
<evidence type="ECO:0000259" key="5">
    <source>
        <dbReference type="PROSITE" id="PS01124"/>
    </source>
</evidence>
<accession>A0A1X7G240</accession>
<dbReference type="SMART" id="SM00342">
    <property type="entry name" value="HTH_ARAC"/>
    <property type="match status" value="1"/>
</dbReference>
<keyword evidence="1" id="KW-0805">Transcription regulation</keyword>
<evidence type="ECO:0000313" key="7">
    <source>
        <dbReference type="Proteomes" id="UP000192911"/>
    </source>
</evidence>
<evidence type="ECO:0000313" key="6">
    <source>
        <dbReference type="EMBL" id="SMF62656.1"/>
    </source>
</evidence>
<evidence type="ECO:0000256" key="4">
    <source>
        <dbReference type="SAM" id="MobiDB-lite"/>
    </source>
</evidence>
<dbReference type="Gene3D" id="1.10.10.60">
    <property type="entry name" value="Homeodomain-like"/>
    <property type="match status" value="1"/>
</dbReference>
<dbReference type="SUPFAM" id="SSF51215">
    <property type="entry name" value="Regulatory protein AraC"/>
    <property type="match status" value="1"/>
</dbReference>
<feature type="domain" description="HTH araC/xylS-type" evidence="5">
    <location>
        <begin position="188"/>
        <end position="286"/>
    </location>
</feature>
<dbReference type="InterPro" id="IPR050204">
    <property type="entry name" value="AraC_XylS_family_regulators"/>
</dbReference>
<keyword evidence="2" id="KW-0238">DNA-binding</keyword>
<proteinExistence type="predicted"/>
<dbReference type="PANTHER" id="PTHR46796">
    <property type="entry name" value="HTH-TYPE TRANSCRIPTIONAL ACTIVATOR RHAS-RELATED"/>
    <property type="match status" value="1"/>
</dbReference>
<evidence type="ECO:0000256" key="2">
    <source>
        <dbReference type="ARBA" id="ARBA00023125"/>
    </source>
</evidence>
<dbReference type="PROSITE" id="PS01124">
    <property type="entry name" value="HTH_ARAC_FAMILY_2"/>
    <property type="match status" value="1"/>
</dbReference>
<keyword evidence="3" id="KW-0804">Transcription</keyword>
<dbReference type="InterPro" id="IPR009057">
    <property type="entry name" value="Homeodomain-like_sf"/>
</dbReference>
<protein>
    <submittedName>
        <fullName evidence="6">Transcriptional regulator, AraC family</fullName>
    </submittedName>
</protein>
<dbReference type="InterPro" id="IPR018060">
    <property type="entry name" value="HTH_AraC"/>
</dbReference>
<dbReference type="EMBL" id="FXAH01000013">
    <property type="protein sequence ID" value="SMF62656.1"/>
    <property type="molecule type" value="Genomic_DNA"/>
</dbReference>
<evidence type="ECO:0000256" key="1">
    <source>
        <dbReference type="ARBA" id="ARBA00023015"/>
    </source>
</evidence>
<dbReference type="STRING" id="28094.SAMN06295900_11322"/>
<dbReference type="InterPro" id="IPR037923">
    <property type="entry name" value="HTH-like"/>
</dbReference>
<dbReference type="OrthoDB" id="9816344at2"/>
<feature type="region of interest" description="Disordered" evidence="4">
    <location>
        <begin position="287"/>
        <end position="312"/>
    </location>
</feature>
<sequence length="312" mass="34762">MSTIAQATIPTPTSRHALRSSVGLGWEGFGAELLAFPAGVYQVPASRAHRVAFHVGPPVKARCRCDESRCVRVQTHGDADVVPAGLEGEWIDETDSTILRIWIGEHFARTTFDQLGLKASQALIHPQFQLRDPRLQYLAWGLRAELEAQTPSDPLYAESLCTAMIVRLAGAPPADARRRHTLSPRAAARVVDFIESHLDERLSLATLAALVELSVPHFKALFRETMGMPVHRYVVQRRVERARDLLLQGKLQASQIALETGFSHQSHMAQWMNRLLGATPREIVRSGRQREDDAGYNESSNRLSGRSKRTPR</sequence>
<gene>
    <name evidence="6" type="ORF">SAMN06295900_11322</name>
</gene>
<keyword evidence="7" id="KW-1185">Reference proteome</keyword>
<dbReference type="PANTHER" id="PTHR46796:SF6">
    <property type="entry name" value="ARAC SUBFAMILY"/>
    <property type="match status" value="1"/>
</dbReference>
<name>A0A1X7G240_TRICW</name>
<evidence type="ECO:0000256" key="3">
    <source>
        <dbReference type="ARBA" id="ARBA00023163"/>
    </source>
</evidence>
<dbReference type="RefSeq" id="WP_085229293.1">
    <property type="nucleotide sequence ID" value="NZ_BSQD01000007.1"/>
</dbReference>
<dbReference type="AlphaFoldDB" id="A0A1X7G240"/>
<dbReference type="GO" id="GO:0003700">
    <property type="term" value="F:DNA-binding transcription factor activity"/>
    <property type="evidence" value="ECO:0007669"/>
    <property type="project" value="InterPro"/>
</dbReference>
<dbReference type="GeneID" id="95553164"/>
<dbReference type="Pfam" id="PF12833">
    <property type="entry name" value="HTH_18"/>
    <property type="match status" value="1"/>
</dbReference>
<dbReference type="Proteomes" id="UP000192911">
    <property type="component" value="Unassembled WGS sequence"/>
</dbReference>
<dbReference type="GO" id="GO:0043565">
    <property type="term" value="F:sequence-specific DNA binding"/>
    <property type="evidence" value="ECO:0007669"/>
    <property type="project" value="InterPro"/>
</dbReference>
<organism evidence="6 7">
    <name type="scientific">Trinickia caryophylli</name>
    <name type="common">Paraburkholderia caryophylli</name>
    <dbReference type="NCBI Taxonomy" id="28094"/>
    <lineage>
        <taxon>Bacteria</taxon>
        <taxon>Pseudomonadati</taxon>
        <taxon>Pseudomonadota</taxon>
        <taxon>Betaproteobacteria</taxon>
        <taxon>Burkholderiales</taxon>
        <taxon>Burkholderiaceae</taxon>
        <taxon>Trinickia</taxon>
    </lineage>
</organism>